<gene>
    <name evidence="3" type="ORF">HHK36_015536</name>
</gene>
<keyword evidence="1" id="KW-0175">Coiled coil</keyword>
<name>A0A834Z383_TETSI</name>
<dbReference type="Proteomes" id="UP000655225">
    <property type="component" value="Unassembled WGS sequence"/>
</dbReference>
<organism evidence="3 4">
    <name type="scientific">Tetracentron sinense</name>
    <name type="common">Spur-leaf</name>
    <dbReference type="NCBI Taxonomy" id="13715"/>
    <lineage>
        <taxon>Eukaryota</taxon>
        <taxon>Viridiplantae</taxon>
        <taxon>Streptophyta</taxon>
        <taxon>Embryophyta</taxon>
        <taxon>Tracheophyta</taxon>
        <taxon>Spermatophyta</taxon>
        <taxon>Magnoliopsida</taxon>
        <taxon>Trochodendrales</taxon>
        <taxon>Trochodendraceae</taxon>
        <taxon>Tetracentron</taxon>
    </lineage>
</organism>
<feature type="compositionally biased region" description="Basic and acidic residues" evidence="2">
    <location>
        <begin position="91"/>
        <end position="104"/>
    </location>
</feature>
<comment type="caution">
    <text evidence="3">The sequence shown here is derived from an EMBL/GenBank/DDBJ whole genome shotgun (WGS) entry which is preliminary data.</text>
</comment>
<dbReference type="PANTHER" id="PTHR35502:SF2">
    <property type="entry name" value="PROTEIN MICROTUBULE BINDING PROTEIN 2C"/>
    <property type="match status" value="1"/>
</dbReference>
<reference evidence="3 4" key="1">
    <citation type="submission" date="2020-04" db="EMBL/GenBank/DDBJ databases">
        <title>Plant Genome Project.</title>
        <authorList>
            <person name="Zhang R.-G."/>
        </authorList>
    </citation>
    <scope>NUCLEOTIDE SEQUENCE [LARGE SCALE GENOMIC DNA]</scope>
    <source>
        <strain evidence="3">YNK0</strain>
        <tissue evidence="3">Leaf</tissue>
    </source>
</reference>
<dbReference type="PANTHER" id="PTHR35502">
    <property type="entry name" value="PROTEIN MICROTUBULE BINDING PROTEIN 2C"/>
    <property type="match status" value="1"/>
</dbReference>
<dbReference type="EMBL" id="JABCRI010000010">
    <property type="protein sequence ID" value="KAF8399665.1"/>
    <property type="molecule type" value="Genomic_DNA"/>
</dbReference>
<dbReference type="InterPro" id="IPR040289">
    <property type="entry name" value="MBP2C"/>
</dbReference>
<evidence type="ECO:0000313" key="4">
    <source>
        <dbReference type="Proteomes" id="UP000655225"/>
    </source>
</evidence>
<sequence>MFEQQHFVDLDNNGSSGDPKSWLSGEDQSSPPPFQRTLSSLSNGNESNSNFDRLLYKNLVEMVPLVESLMDRRANTSFTRHASLIYTKTPSRESYSKKITEPKGRKAAQSIPARKRRDLGDKDLGKNGSRDIQDTCADDFSIFSSRASAVEKDKEELIMLREQLEDLQKKLLEKDELLKLAETSKNQMTAVHARLDELKRQAAEKDSLIKSAHLQLSDAKIKLADKQATMEKLQWEAMTSNGKVGKLQEDLDSIQGEISSYMLLFEGLTKNDSTGYAEDYDITPYYLDQLPHMDDLDEMEMQKMEEARDAYIAAVSAAKEIQDEESLAIAVDARLHLQSFIFRTNNVI</sequence>
<accession>A0A834Z383</accession>
<evidence type="ECO:0000256" key="1">
    <source>
        <dbReference type="SAM" id="Coils"/>
    </source>
</evidence>
<feature type="region of interest" description="Disordered" evidence="2">
    <location>
        <begin position="91"/>
        <end position="130"/>
    </location>
</feature>
<proteinExistence type="predicted"/>
<evidence type="ECO:0000256" key="2">
    <source>
        <dbReference type="SAM" id="MobiDB-lite"/>
    </source>
</evidence>
<dbReference type="OrthoDB" id="1915670at2759"/>
<feature type="region of interest" description="Disordered" evidence="2">
    <location>
        <begin position="1"/>
        <end position="45"/>
    </location>
</feature>
<feature type="compositionally biased region" description="Basic and acidic residues" evidence="2">
    <location>
        <begin position="118"/>
        <end position="130"/>
    </location>
</feature>
<dbReference type="AlphaFoldDB" id="A0A834Z383"/>
<dbReference type="OMA" id="SMQADIS"/>
<dbReference type="GO" id="GO:0008017">
    <property type="term" value="F:microtubule binding"/>
    <property type="evidence" value="ECO:0007669"/>
    <property type="project" value="InterPro"/>
</dbReference>
<feature type="coiled-coil region" evidence="1">
    <location>
        <begin position="147"/>
        <end position="236"/>
    </location>
</feature>
<keyword evidence="4" id="KW-1185">Reference proteome</keyword>
<evidence type="ECO:0000313" key="3">
    <source>
        <dbReference type="EMBL" id="KAF8399665.1"/>
    </source>
</evidence>
<dbReference type="GO" id="GO:0010497">
    <property type="term" value="P:plasmodesmata-mediated intercellular transport"/>
    <property type="evidence" value="ECO:0007669"/>
    <property type="project" value="InterPro"/>
</dbReference>
<protein>
    <submittedName>
        <fullName evidence="3">Uncharacterized protein</fullName>
    </submittedName>
</protein>